<dbReference type="PANTHER" id="PTHR48043:SF145">
    <property type="entry name" value="FI06409P-RELATED"/>
    <property type="match status" value="1"/>
</dbReference>
<dbReference type="Proteomes" id="UP001152320">
    <property type="component" value="Chromosome 11"/>
</dbReference>
<keyword evidence="2" id="KW-0328">Glycosyltransferase</keyword>
<dbReference type="InterPro" id="IPR050271">
    <property type="entry name" value="UDP-glycosyltransferase"/>
</dbReference>
<evidence type="ECO:0000256" key="4">
    <source>
        <dbReference type="SAM" id="Phobius"/>
    </source>
</evidence>
<dbReference type="SUPFAM" id="SSF53756">
    <property type="entry name" value="UDP-Glycosyltransferase/glycogen phosphorylase"/>
    <property type="match status" value="1"/>
</dbReference>
<dbReference type="Gene3D" id="3.40.50.2000">
    <property type="entry name" value="Glycogen Phosphorylase B"/>
    <property type="match status" value="1"/>
</dbReference>
<evidence type="ECO:0000256" key="5">
    <source>
        <dbReference type="SAM" id="SignalP"/>
    </source>
</evidence>
<reference evidence="6" key="1">
    <citation type="submission" date="2021-10" db="EMBL/GenBank/DDBJ databases">
        <title>Tropical sea cucumber genome reveals ecological adaptation and Cuvierian tubules defense mechanism.</title>
        <authorList>
            <person name="Chen T."/>
        </authorList>
    </citation>
    <scope>NUCLEOTIDE SEQUENCE</scope>
    <source>
        <strain evidence="6">Nanhai2018</strain>
        <tissue evidence="6">Muscle</tissue>
    </source>
</reference>
<sequence length="520" mass="59225">MEYSGIFVIYILLVLNSIVHCSPANILFAMTGPNSHYECGVRVAQVLKSRGHNITFLVPKFESESPAVTKRADVFNFEYTSEKKTDSLDVGINIYERLNNANLIGKFKIGLEILDLVSRWWRNELEKFISDPLLMDRISDAAYDLIIVEGNFVWLLPFAQRHHSYFVIMTTYSLNSVNLEWFNLPTELSYIPFDNSVNQFTYDFRKGRLSFFERLINLVQLFQKFHIHTLLGQEMFTIQKEYHVATDWWGHDSFGRAEIWLTNSNFATDYPRPFFPNMGLVGGLTVEASKLLNNDFESIMAAAGDAGVIIVSMGTVIKSRSQNLVNSMAEAFAKLPQTVIWKATEPLPETVGENTLLRKWIPQNDLLGHPNTRAMVYHCGNNGAFEALYHGVPIIAVPVFADQTDVAYRIMSNGMGVVVETTTLTNESMFRAVSEVINNPKYKNRAMELSAIYRDYDTPVEMAAFWIEYVLRHRGARLLKSKAADMSFVKEYLLDVFAIFLVIGLLVVITTKHCFSTLLK</sequence>
<dbReference type="EMBL" id="JAIZAY010000011">
    <property type="protein sequence ID" value="KAJ8032813.1"/>
    <property type="molecule type" value="Genomic_DNA"/>
</dbReference>
<feature type="transmembrane region" description="Helical" evidence="4">
    <location>
        <begin position="492"/>
        <end position="511"/>
    </location>
</feature>
<dbReference type="GO" id="GO:0008194">
    <property type="term" value="F:UDP-glycosyltransferase activity"/>
    <property type="evidence" value="ECO:0007669"/>
    <property type="project" value="InterPro"/>
</dbReference>
<organism evidence="6 7">
    <name type="scientific">Holothuria leucospilota</name>
    <name type="common">Black long sea cucumber</name>
    <name type="synonym">Mertensiothuria leucospilota</name>
    <dbReference type="NCBI Taxonomy" id="206669"/>
    <lineage>
        <taxon>Eukaryota</taxon>
        <taxon>Metazoa</taxon>
        <taxon>Echinodermata</taxon>
        <taxon>Eleutherozoa</taxon>
        <taxon>Echinozoa</taxon>
        <taxon>Holothuroidea</taxon>
        <taxon>Aspidochirotacea</taxon>
        <taxon>Aspidochirotida</taxon>
        <taxon>Holothuriidae</taxon>
        <taxon>Holothuria</taxon>
    </lineage>
</organism>
<evidence type="ECO:0000256" key="3">
    <source>
        <dbReference type="ARBA" id="ARBA00022679"/>
    </source>
</evidence>
<dbReference type="CDD" id="cd03784">
    <property type="entry name" value="GT1_Gtf-like"/>
    <property type="match status" value="1"/>
</dbReference>
<protein>
    <submittedName>
        <fullName evidence="6">UDP-glucuronosyltransferase 2C1</fullName>
    </submittedName>
</protein>
<comment type="caution">
    <text evidence="6">The sequence shown here is derived from an EMBL/GenBank/DDBJ whole genome shotgun (WGS) entry which is preliminary data.</text>
</comment>
<dbReference type="AlphaFoldDB" id="A0A9Q1BUB6"/>
<evidence type="ECO:0000256" key="1">
    <source>
        <dbReference type="ARBA" id="ARBA00009995"/>
    </source>
</evidence>
<dbReference type="OrthoDB" id="5983272at2759"/>
<keyword evidence="3" id="KW-0808">Transferase</keyword>
<proteinExistence type="inferred from homology"/>
<evidence type="ECO:0000313" key="7">
    <source>
        <dbReference type="Proteomes" id="UP001152320"/>
    </source>
</evidence>
<dbReference type="InterPro" id="IPR002213">
    <property type="entry name" value="UDP_glucos_trans"/>
</dbReference>
<keyword evidence="7" id="KW-1185">Reference proteome</keyword>
<evidence type="ECO:0000256" key="2">
    <source>
        <dbReference type="ARBA" id="ARBA00022676"/>
    </source>
</evidence>
<evidence type="ECO:0000313" key="6">
    <source>
        <dbReference type="EMBL" id="KAJ8032813.1"/>
    </source>
</evidence>
<dbReference type="PANTHER" id="PTHR48043">
    <property type="entry name" value="EG:EG0003.4 PROTEIN-RELATED"/>
    <property type="match status" value="1"/>
</dbReference>
<feature type="signal peptide" evidence="5">
    <location>
        <begin position="1"/>
        <end position="21"/>
    </location>
</feature>
<feature type="chain" id="PRO_5040151818" evidence="5">
    <location>
        <begin position="22"/>
        <end position="520"/>
    </location>
</feature>
<keyword evidence="4" id="KW-0812">Transmembrane</keyword>
<keyword evidence="5" id="KW-0732">Signal</keyword>
<comment type="similarity">
    <text evidence="1">Belongs to the UDP-glycosyltransferase family.</text>
</comment>
<dbReference type="Pfam" id="PF00201">
    <property type="entry name" value="UDPGT"/>
    <property type="match status" value="1"/>
</dbReference>
<name>A0A9Q1BUB6_HOLLE</name>
<keyword evidence="4" id="KW-1133">Transmembrane helix</keyword>
<gene>
    <name evidence="6" type="ORF">HOLleu_22869</name>
</gene>
<accession>A0A9Q1BUB6</accession>
<dbReference type="FunFam" id="3.40.50.2000:FF:000021">
    <property type="entry name" value="UDP-glucuronosyltransferase"/>
    <property type="match status" value="1"/>
</dbReference>
<keyword evidence="4" id="KW-0472">Membrane</keyword>